<gene>
    <name evidence="6" type="primary">TIGD4</name>
    <name evidence="6" type="ORF">BLAG_LOCUS12460</name>
</gene>
<dbReference type="Pfam" id="PF03184">
    <property type="entry name" value="DDE_1"/>
    <property type="match status" value="1"/>
</dbReference>
<evidence type="ECO:0000313" key="6">
    <source>
        <dbReference type="EMBL" id="CAH1252374.1"/>
    </source>
</evidence>
<dbReference type="PROSITE" id="PS51253">
    <property type="entry name" value="HTH_CENPB"/>
    <property type="match status" value="1"/>
</dbReference>
<name>A0A8J9ZET4_BRALA</name>
<dbReference type="InterPro" id="IPR050863">
    <property type="entry name" value="CenT-Element_Derived"/>
</dbReference>
<dbReference type="Gene3D" id="1.10.10.60">
    <property type="entry name" value="Homeodomain-like"/>
    <property type="match status" value="2"/>
</dbReference>
<dbReference type="InterPro" id="IPR009057">
    <property type="entry name" value="Homeodomain-like_sf"/>
</dbReference>
<dbReference type="Proteomes" id="UP000838412">
    <property type="component" value="Chromosome 19"/>
</dbReference>
<dbReference type="InterPro" id="IPR004875">
    <property type="entry name" value="DDE_SF_endonuclease_dom"/>
</dbReference>
<evidence type="ECO:0000256" key="3">
    <source>
        <dbReference type="ARBA" id="ARBA00023242"/>
    </source>
</evidence>
<dbReference type="GO" id="GO:0005634">
    <property type="term" value="C:nucleus"/>
    <property type="evidence" value="ECO:0007669"/>
    <property type="project" value="UniProtKB-SubCell"/>
</dbReference>
<protein>
    <submittedName>
        <fullName evidence="6">TIGD4 protein</fullName>
    </submittedName>
</protein>
<dbReference type="PANTHER" id="PTHR19303:SF73">
    <property type="entry name" value="PROTEIN PDC2"/>
    <property type="match status" value="1"/>
</dbReference>
<proteinExistence type="predicted"/>
<dbReference type="InterPro" id="IPR006600">
    <property type="entry name" value="HTH_CenpB_DNA-bd_dom"/>
</dbReference>
<dbReference type="SMART" id="SM00674">
    <property type="entry name" value="CENPB"/>
    <property type="match status" value="1"/>
</dbReference>
<organism evidence="6 7">
    <name type="scientific">Branchiostoma lanceolatum</name>
    <name type="common">Common lancelet</name>
    <name type="synonym">Amphioxus lanceolatum</name>
    <dbReference type="NCBI Taxonomy" id="7740"/>
    <lineage>
        <taxon>Eukaryota</taxon>
        <taxon>Metazoa</taxon>
        <taxon>Chordata</taxon>
        <taxon>Cephalochordata</taxon>
        <taxon>Leptocardii</taxon>
        <taxon>Amphioxiformes</taxon>
        <taxon>Branchiostomatidae</taxon>
        <taxon>Branchiostoma</taxon>
    </lineage>
</organism>
<evidence type="ECO:0000256" key="2">
    <source>
        <dbReference type="ARBA" id="ARBA00023125"/>
    </source>
</evidence>
<dbReference type="InterPro" id="IPR036397">
    <property type="entry name" value="RNaseH_sf"/>
</dbReference>
<dbReference type="EMBL" id="OV696704">
    <property type="protein sequence ID" value="CAH1252374.1"/>
    <property type="molecule type" value="Genomic_DNA"/>
</dbReference>
<accession>A0A8J9ZET4</accession>
<dbReference type="InterPro" id="IPR007889">
    <property type="entry name" value="HTH_Psq"/>
</dbReference>
<dbReference type="PANTHER" id="PTHR19303">
    <property type="entry name" value="TRANSPOSON"/>
    <property type="match status" value="1"/>
</dbReference>
<dbReference type="OrthoDB" id="10060191at2759"/>
<keyword evidence="7" id="KW-1185">Reference proteome</keyword>
<comment type="subcellular location">
    <subcellularLocation>
        <location evidence="1">Nucleus</location>
    </subcellularLocation>
</comment>
<evidence type="ECO:0000256" key="4">
    <source>
        <dbReference type="SAM" id="MobiDB-lite"/>
    </source>
</evidence>
<dbReference type="Pfam" id="PF03221">
    <property type="entry name" value="HTH_Tnp_Tc5"/>
    <property type="match status" value="1"/>
</dbReference>
<evidence type="ECO:0000259" key="5">
    <source>
        <dbReference type="PROSITE" id="PS51253"/>
    </source>
</evidence>
<evidence type="ECO:0000313" key="7">
    <source>
        <dbReference type="Proteomes" id="UP000838412"/>
    </source>
</evidence>
<keyword evidence="3" id="KW-0539">Nucleus</keyword>
<dbReference type="AlphaFoldDB" id="A0A8J9ZET4"/>
<reference evidence="6" key="1">
    <citation type="submission" date="2022-01" db="EMBL/GenBank/DDBJ databases">
        <authorList>
            <person name="Braso-Vives M."/>
        </authorList>
    </citation>
    <scope>NUCLEOTIDE SEQUENCE</scope>
</reference>
<evidence type="ECO:0000256" key="1">
    <source>
        <dbReference type="ARBA" id="ARBA00004123"/>
    </source>
</evidence>
<sequence>MAKAPGPGRTSLTLQQKVEVIRLSENAKKSSRQLAADFGVDRMQIQSILKHKREHLEDFENNAPSTKKRNVRQTGNEEVNKLVWEFFVDTIKRGLTACSGPMLQEAARKFAAELGVSEFKASNGWLESFKRRHNIVGGTVVGESASVSNATVEEWKDKLAQITRGYAPEDLYNMDETGLFFRATTTKTLCVKGEQCSGGKQSKERVTVMLCSNMAGDKEKPLLIGKSTNPRCFKNIKKSSLPVTYGNNKKAWMTSAIFADWIKTLDNKMKRQDQKIVLFMDNAPTHIGMDLSNIELKFFPPNTTSRLQPMDQGIIQAMKLKYRKLQLNRIVNELQENRDATGTDIAKKITVLDAIRWVDSAWKETGRDTIKGCFEKSGFTTSSPVAAVDTEPEVEDEATEMDSLAEELFGCSVEELATIDEDLATCDTTGRDWSLPASTILEQLEEEERDEDHDEDIEDSTDDSTDEYAAKDFSTCVDMLKQIKGFCLKEGDGETHGMAHNLEDALYALWSRNSKSRQTTMVEYFTKV</sequence>
<dbReference type="SUPFAM" id="SSF46689">
    <property type="entry name" value="Homeodomain-like"/>
    <property type="match status" value="2"/>
</dbReference>
<dbReference type="GO" id="GO:0003677">
    <property type="term" value="F:DNA binding"/>
    <property type="evidence" value="ECO:0007669"/>
    <property type="project" value="UniProtKB-KW"/>
</dbReference>
<feature type="domain" description="HTH CENPB-type" evidence="5">
    <location>
        <begin position="67"/>
        <end position="139"/>
    </location>
</feature>
<feature type="region of interest" description="Disordered" evidence="4">
    <location>
        <begin position="445"/>
        <end position="465"/>
    </location>
</feature>
<keyword evidence="2" id="KW-0238">DNA-binding</keyword>
<dbReference type="Pfam" id="PF04218">
    <property type="entry name" value="CENP-B_N"/>
    <property type="match status" value="1"/>
</dbReference>
<dbReference type="Gene3D" id="3.30.420.10">
    <property type="entry name" value="Ribonuclease H-like superfamily/Ribonuclease H"/>
    <property type="match status" value="1"/>
</dbReference>